<accession>A0ABW7XPB9</accession>
<evidence type="ECO:0000313" key="3">
    <source>
        <dbReference type="Proteomes" id="UP001611580"/>
    </source>
</evidence>
<dbReference type="EMBL" id="JBIRYI010000011">
    <property type="protein sequence ID" value="MFI2488915.1"/>
    <property type="molecule type" value="Genomic_DNA"/>
</dbReference>
<feature type="region of interest" description="Disordered" evidence="1">
    <location>
        <begin position="1"/>
        <end position="22"/>
    </location>
</feature>
<dbReference type="RefSeq" id="WP_397405997.1">
    <property type="nucleotide sequence ID" value="NZ_JBIRYI010000011.1"/>
</dbReference>
<evidence type="ECO:0000313" key="2">
    <source>
        <dbReference type="EMBL" id="MFI2488915.1"/>
    </source>
</evidence>
<protein>
    <submittedName>
        <fullName evidence="2">Uncharacterized protein</fullName>
    </submittedName>
</protein>
<name>A0ABW7XPB9_9MICO</name>
<proteinExistence type="predicted"/>
<organism evidence="2 3">
    <name type="scientific">Promicromonospora kroppenstedtii</name>
    <dbReference type="NCBI Taxonomy" id="440482"/>
    <lineage>
        <taxon>Bacteria</taxon>
        <taxon>Bacillati</taxon>
        <taxon>Actinomycetota</taxon>
        <taxon>Actinomycetes</taxon>
        <taxon>Micrococcales</taxon>
        <taxon>Promicromonosporaceae</taxon>
        <taxon>Promicromonospora</taxon>
    </lineage>
</organism>
<keyword evidence="3" id="KW-1185">Reference proteome</keyword>
<evidence type="ECO:0000256" key="1">
    <source>
        <dbReference type="SAM" id="MobiDB-lite"/>
    </source>
</evidence>
<comment type="caution">
    <text evidence="2">The sequence shown here is derived from an EMBL/GenBank/DDBJ whole genome shotgun (WGS) entry which is preliminary data.</text>
</comment>
<gene>
    <name evidence="2" type="ORF">ACH47X_18545</name>
</gene>
<sequence>MVASTAEHERGAAGPREHELQEGVVRLLDRRRRHRPGAQAGEAVEVLPAVVVQPEHLAQGIEHLR</sequence>
<dbReference type="Proteomes" id="UP001611580">
    <property type="component" value="Unassembled WGS sequence"/>
</dbReference>
<reference evidence="2 3" key="1">
    <citation type="submission" date="2024-10" db="EMBL/GenBank/DDBJ databases">
        <title>The Natural Products Discovery Center: Release of the First 8490 Sequenced Strains for Exploring Actinobacteria Biosynthetic Diversity.</title>
        <authorList>
            <person name="Kalkreuter E."/>
            <person name="Kautsar S.A."/>
            <person name="Yang D."/>
            <person name="Bader C.D."/>
            <person name="Teijaro C.N."/>
            <person name="Fluegel L."/>
            <person name="Davis C.M."/>
            <person name="Simpson J.R."/>
            <person name="Lauterbach L."/>
            <person name="Steele A.D."/>
            <person name="Gui C."/>
            <person name="Meng S."/>
            <person name="Li G."/>
            <person name="Viehrig K."/>
            <person name="Ye F."/>
            <person name="Su P."/>
            <person name="Kiefer A.F."/>
            <person name="Nichols A."/>
            <person name="Cepeda A.J."/>
            <person name="Yan W."/>
            <person name="Fan B."/>
            <person name="Jiang Y."/>
            <person name="Adhikari A."/>
            <person name="Zheng C.-J."/>
            <person name="Schuster L."/>
            <person name="Cowan T.M."/>
            <person name="Smanski M.J."/>
            <person name="Chevrette M.G."/>
            <person name="De Carvalho L.P.S."/>
            <person name="Shen B."/>
        </authorList>
    </citation>
    <scope>NUCLEOTIDE SEQUENCE [LARGE SCALE GENOMIC DNA]</scope>
    <source>
        <strain evidence="2 3">NPDC019481</strain>
    </source>
</reference>
<feature type="compositionally biased region" description="Basic and acidic residues" evidence="1">
    <location>
        <begin position="1"/>
        <end position="21"/>
    </location>
</feature>